<feature type="transmembrane region" description="Helical" evidence="1">
    <location>
        <begin position="152"/>
        <end position="173"/>
    </location>
</feature>
<dbReference type="EMBL" id="PNCG01000002">
    <property type="protein sequence ID" value="TMP88352.1"/>
    <property type="molecule type" value="Genomic_DNA"/>
</dbReference>
<evidence type="ECO:0000259" key="2">
    <source>
        <dbReference type="SMART" id="SM00460"/>
    </source>
</evidence>
<feature type="transmembrane region" description="Helical" evidence="1">
    <location>
        <begin position="101"/>
        <end position="119"/>
    </location>
</feature>
<dbReference type="Proteomes" id="UP000305874">
    <property type="component" value="Unassembled WGS sequence"/>
</dbReference>
<accession>A0A5S3Z7X6</accession>
<dbReference type="PANTHER" id="PTHR42736">
    <property type="entry name" value="PROTEIN-GLUTAMINE GAMMA-GLUTAMYLTRANSFERASE"/>
    <property type="match status" value="1"/>
</dbReference>
<feature type="transmembrane region" description="Helical" evidence="1">
    <location>
        <begin position="125"/>
        <end position="145"/>
    </location>
</feature>
<feature type="transmembrane region" description="Helical" evidence="1">
    <location>
        <begin position="12"/>
        <end position="42"/>
    </location>
</feature>
<dbReference type="InterPro" id="IPR021878">
    <property type="entry name" value="TgpA_N"/>
</dbReference>
<dbReference type="Gene3D" id="3.10.620.30">
    <property type="match status" value="1"/>
</dbReference>
<keyword evidence="1" id="KW-0472">Membrane</keyword>
<name>A0A5S3Z7X6_9GAMM</name>
<evidence type="ECO:0000313" key="4">
    <source>
        <dbReference type="Proteomes" id="UP000305874"/>
    </source>
</evidence>
<dbReference type="InterPro" id="IPR038765">
    <property type="entry name" value="Papain-like_cys_pep_sf"/>
</dbReference>
<feature type="domain" description="Transglutaminase-like" evidence="2">
    <location>
        <begin position="387"/>
        <end position="457"/>
    </location>
</feature>
<keyword evidence="1" id="KW-0812">Transmembrane</keyword>
<dbReference type="Pfam" id="PF11992">
    <property type="entry name" value="TgpA_N"/>
    <property type="match status" value="1"/>
</dbReference>
<dbReference type="InterPro" id="IPR002931">
    <property type="entry name" value="Transglutaminase-like"/>
</dbReference>
<keyword evidence="1" id="KW-1133">Transmembrane helix</keyword>
<evidence type="ECO:0000256" key="1">
    <source>
        <dbReference type="SAM" id="Phobius"/>
    </source>
</evidence>
<protein>
    <submittedName>
        <fullName evidence="3">DUF3488 domain-containing protein</fullName>
    </submittedName>
</protein>
<dbReference type="PANTHER" id="PTHR42736:SF1">
    <property type="entry name" value="PROTEIN-GLUTAMINE GAMMA-GLUTAMYLTRANSFERASE"/>
    <property type="match status" value="1"/>
</dbReference>
<dbReference type="RefSeq" id="WP_138547282.1">
    <property type="nucleotide sequence ID" value="NZ_PNCG01000002.1"/>
</dbReference>
<organism evidence="3 4">
    <name type="scientific">Pseudoalteromonas ruthenica</name>
    <dbReference type="NCBI Taxonomy" id="151081"/>
    <lineage>
        <taxon>Bacteria</taxon>
        <taxon>Pseudomonadati</taxon>
        <taxon>Pseudomonadota</taxon>
        <taxon>Gammaproteobacteria</taxon>
        <taxon>Alteromonadales</taxon>
        <taxon>Pseudoalteromonadaceae</taxon>
        <taxon>Pseudoalteromonas</taxon>
    </lineage>
</organism>
<comment type="caution">
    <text evidence="3">The sequence shown here is derived from an EMBL/GenBank/DDBJ whole genome shotgun (WGS) entry which is preliminary data.</text>
</comment>
<dbReference type="InterPro" id="IPR052901">
    <property type="entry name" value="Bact_TGase-like"/>
</dbReference>
<gene>
    <name evidence="3" type="ORF">CWC05_02650</name>
</gene>
<reference evidence="4" key="2">
    <citation type="submission" date="2019-06" db="EMBL/GenBank/DDBJ databases">
        <title>Co-occurence of chitin degradation, pigmentation and bioactivity in marine Pseudoalteromonas.</title>
        <authorList>
            <person name="Sonnenschein E.C."/>
            <person name="Bech P.K."/>
        </authorList>
    </citation>
    <scope>NUCLEOTIDE SEQUENCE [LARGE SCALE GENOMIC DNA]</scope>
    <source>
        <strain evidence="4">S2897</strain>
    </source>
</reference>
<evidence type="ECO:0000313" key="3">
    <source>
        <dbReference type="EMBL" id="TMP88352.1"/>
    </source>
</evidence>
<sequence>MMLSFVSTVLSVIYIGIFTLIGAELPSLMLSLLLLLCLWNLLLANKSLTRPGALATNLLAAACLGVLFVSVSYDESVLLFVSMLLQAAILKLLQAKTSKQLSTVIVLTFFSLSTVFLYQQSLYSSILVALFYVCLLASLAALHGARTPKRAYFQALGSFAMAIPIAALLLLFIPKVPAFWKLPGAGGAKTGLNERIDPFNIANLAKSDDLVFRAEFPGQPPAPPYYWRALNHEEFDGKAWIKAQRPPRPLTDIDWQSYSAQATLYLESSANRWLYALQDSVSPSQKVENLRGGLLKRKESAASSFQYPLLYRPVQASVLTNYQSRLNRLLPTDGNPQARALARQLSQSTNTANQFASRLMGFYEQQGFSYTLTPTPITDDNSLDVFLTQTKRGFCGHYASTSAFIMRAAGIPARVVSGYLGGEQSEQGNYLRVYQYDAHAWVEYYDGNQWQRFDATSVVAPERLNGSLSQVQELQQEFMDNLDVGLLQLSHIEALNWLRLTLEELDYSWTKWVLGFDQQKQKSVLKDLLGNQIAQYSMVLALCVVALVLLGLLLLGSRKQQQSMSFSAKWLNRLFLYADKQALLSTQNSTPKQKLAQLATHCPGAATPLARIEQLYTLAAYKQRPLTKAQKKDLVKQVKKAIKIIG</sequence>
<dbReference type="AlphaFoldDB" id="A0A5S3Z7X6"/>
<proteinExistence type="predicted"/>
<feature type="transmembrane region" description="Helical" evidence="1">
    <location>
        <begin position="77"/>
        <end position="94"/>
    </location>
</feature>
<dbReference type="SUPFAM" id="SSF54001">
    <property type="entry name" value="Cysteine proteinases"/>
    <property type="match status" value="1"/>
</dbReference>
<feature type="transmembrane region" description="Helical" evidence="1">
    <location>
        <begin position="54"/>
        <end position="71"/>
    </location>
</feature>
<dbReference type="SMART" id="SM00460">
    <property type="entry name" value="TGc"/>
    <property type="match status" value="1"/>
</dbReference>
<feature type="transmembrane region" description="Helical" evidence="1">
    <location>
        <begin position="533"/>
        <end position="555"/>
    </location>
</feature>
<dbReference type="STRING" id="151081.TW72_09455"/>
<dbReference type="Pfam" id="PF01841">
    <property type="entry name" value="Transglut_core"/>
    <property type="match status" value="1"/>
</dbReference>
<reference evidence="3 4" key="1">
    <citation type="submission" date="2017-12" db="EMBL/GenBank/DDBJ databases">
        <authorList>
            <person name="Paulsen S."/>
            <person name="Gram L.K."/>
        </authorList>
    </citation>
    <scope>NUCLEOTIDE SEQUENCE [LARGE SCALE GENOMIC DNA]</scope>
    <source>
        <strain evidence="3 4">S2897</strain>
    </source>
</reference>